<protein>
    <recommendedName>
        <fullName evidence="1">J domain-containing protein</fullName>
    </recommendedName>
</protein>
<name>A0A1D8NHZ7_YARLL</name>
<sequence>MHAVYLYIHAIFRAYQRTLDSINAPTPPLMSTLLEVLGLDNREHSPFEIDQAYRNRTFLALGLLPSDSDPFYAVSDAYQVLRNPSHRAKYVKLGDKRFFDQCRNIQYIDAVDILLGSFGVDRLKFLVADMPAFSTIVNCFKEMKEIAVAAGPLDISNRSLDIMRRPGWTQGKAKVEYQFKCTKGDYSRVTVMPQMREMQHLLDEYDGEKGNRQVAEKLLDAFKQTTLGLDWMHVVAAVFRTRGTNQYNKCRKLINNRSNIECPIKRVAYMRKYVIRTQKFWKYANKSYDDQVNLFYLACACSLILEAKKALDKTIDYLFDAQRQQISKRKDRMVPAKRMADLGEWMGQRDEVFITYDDVLASAITHTAYHVVYVVTKMEKVDLPDIRYSLPKTDFPDRSKTLVKMALDIYNAEDLSAGPDPFNSDLVVWNLASMNALMTGPTPGTYY</sequence>
<organism evidence="2 3">
    <name type="scientific">Yarrowia lipolytica</name>
    <name type="common">Candida lipolytica</name>
    <dbReference type="NCBI Taxonomy" id="4952"/>
    <lineage>
        <taxon>Eukaryota</taxon>
        <taxon>Fungi</taxon>
        <taxon>Dikarya</taxon>
        <taxon>Ascomycota</taxon>
        <taxon>Saccharomycotina</taxon>
        <taxon>Dipodascomycetes</taxon>
        <taxon>Dipodascales</taxon>
        <taxon>Dipodascales incertae sedis</taxon>
        <taxon>Yarrowia</taxon>
    </lineage>
</organism>
<dbReference type="InterPro" id="IPR036869">
    <property type="entry name" value="J_dom_sf"/>
</dbReference>
<dbReference type="VEuPathDB" id="FungiDB:YALI1_E14028g"/>
<evidence type="ECO:0000259" key="1">
    <source>
        <dbReference type="PROSITE" id="PS50076"/>
    </source>
</evidence>
<reference evidence="2 3" key="1">
    <citation type="journal article" date="2016" name="PLoS ONE">
        <title>Sequence Assembly of Yarrowia lipolytica Strain W29/CLIB89 Shows Transposable Element Diversity.</title>
        <authorList>
            <person name="Magnan C."/>
            <person name="Yu J."/>
            <person name="Chang I."/>
            <person name="Jahn E."/>
            <person name="Kanomata Y."/>
            <person name="Wu J."/>
            <person name="Zeller M."/>
            <person name="Oakes M."/>
            <person name="Baldi P."/>
            <person name="Sandmeyer S."/>
        </authorList>
    </citation>
    <scope>NUCLEOTIDE SEQUENCE [LARGE SCALE GENOMIC DNA]</scope>
    <source>
        <strain evidence="3">CLIB89(W29)</strain>
    </source>
</reference>
<dbReference type="Proteomes" id="UP000182444">
    <property type="component" value="Chromosome 1E"/>
</dbReference>
<dbReference type="KEGG" id="yli:2912742"/>
<evidence type="ECO:0000313" key="2">
    <source>
        <dbReference type="EMBL" id="AOW05268.1"/>
    </source>
</evidence>
<dbReference type="SUPFAM" id="SSF46565">
    <property type="entry name" value="Chaperone J-domain"/>
    <property type="match status" value="1"/>
</dbReference>
<accession>A0A1D8NHZ7</accession>
<dbReference type="PROSITE" id="PS50076">
    <property type="entry name" value="DNAJ_2"/>
    <property type="match status" value="1"/>
</dbReference>
<evidence type="ECO:0000313" key="3">
    <source>
        <dbReference type="Proteomes" id="UP000182444"/>
    </source>
</evidence>
<gene>
    <name evidence="2" type="ORF">YALI1_E14028g</name>
</gene>
<dbReference type="RefSeq" id="XP_503813.3">
    <property type="nucleotide sequence ID" value="XM_503813.3"/>
</dbReference>
<proteinExistence type="predicted"/>
<feature type="domain" description="J" evidence="1">
    <location>
        <begin position="32"/>
        <end position="94"/>
    </location>
</feature>
<dbReference type="InterPro" id="IPR001623">
    <property type="entry name" value="DnaJ_domain"/>
</dbReference>
<dbReference type="GeneID" id="2912742"/>
<dbReference type="EMBL" id="CP017557">
    <property type="protein sequence ID" value="AOW05268.1"/>
    <property type="molecule type" value="Genomic_DNA"/>
</dbReference>
<dbReference type="VEuPathDB" id="FungiDB:YALI0_E11209g"/>
<dbReference type="AlphaFoldDB" id="A0A1D8NHZ7"/>